<dbReference type="Proteomes" id="UP001314681">
    <property type="component" value="Unassembled WGS sequence"/>
</dbReference>
<accession>A0ABS6KCV7</accession>
<organism evidence="2 3">
    <name type="scientific">Diplocloster modestus</name>
    <dbReference type="NCBI Taxonomy" id="2850322"/>
    <lineage>
        <taxon>Bacteria</taxon>
        <taxon>Bacillati</taxon>
        <taxon>Bacillota</taxon>
        <taxon>Clostridia</taxon>
        <taxon>Lachnospirales</taxon>
        <taxon>Lachnospiraceae</taxon>
        <taxon>Diplocloster</taxon>
    </lineage>
</organism>
<keyword evidence="1" id="KW-1133">Transmembrane helix</keyword>
<sequence length="77" mass="8274">MDPVTGMVKLPEAEALRDADPVGAKNEYNSWSELLILGVICIKLSASGVAKKMKSTRYKYPDASSISVLSKEISSPS</sequence>
<dbReference type="EMBL" id="JAHQCX010000018">
    <property type="protein sequence ID" value="MBU9728352.1"/>
    <property type="molecule type" value="Genomic_DNA"/>
</dbReference>
<proteinExistence type="predicted"/>
<keyword evidence="1" id="KW-0812">Transmembrane</keyword>
<keyword evidence="3" id="KW-1185">Reference proteome</keyword>
<evidence type="ECO:0000313" key="2">
    <source>
        <dbReference type="EMBL" id="MBU9728352.1"/>
    </source>
</evidence>
<gene>
    <name evidence="2" type="ORF">KTH90_20315</name>
</gene>
<protein>
    <submittedName>
        <fullName evidence="2">Uncharacterized protein</fullName>
    </submittedName>
</protein>
<reference evidence="2 3" key="1">
    <citation type="submission" date="2021-06" db="EMBL/GenBank/DDBJ databases">
        <title>Description of novel taxa of the family Lachnospiraceae.</title>
        <authorList>
            <person name="Chaplin A.V."/>
            <person name="Sokolova S.R."/>
            <person name="Pikina A.P."/>
            <person name="Korzhanova M."/>
            <person name="Belova V."/>
            <person name="Korostin D."/>
            <person name="Efimov B.A."/>
        </authorList>
    </citation>
    <scope>NUCLEOTIDE SEQUENCE [LARGE SCALE GENOMIC DNA]</scope>
    <source>
        <strain evidence="2 3">ASD4241</strain>
    </source>
</reference>
<evidence type="ECO:0000313" key="3">
    <source>
        <dbReference type="Proteomes" id="UP001314681"/>
    </source>
</evidence>
<comment type="caution">
    <text evidence="2">The sequence shown here is derived from an EMBL/GenBank/DDBJ whole genome shotgun (WGS) entry which is preliminary data.</text>
</comment>
<evidence type="ECO:0000256" key="1">
    <source>
        <dbReference type="SAM" id="Phobius"/>
    </source>
</evidence>
<dbReference type="RefSeq" id="WP_238727385.1">
    <property type="nucleotide sequence ID" value="NZ_JAHQCX010000018.1"/>
</dbReference>
<feature type="transmembrane region" description="Helical" evidence="1">
    <location>
        <begin position="31"/>
        <end position="50"/>
    </location>
</feature>
<keyword evidence="1" id="KW-0472">Membrane</keyword>
<name>A0ABS6KCV7_9FIRM</name>